<evidence type="ECO:0000313" key="1">
    <source>
        <dbReference type="EMBL" id="KAI3809047.1"/>
    </source>
</evidence>
<sequence length="67" mass="7595">MVLARVVVNGDLLRQLHALAVAESQLSLHQKRLSEIESKISELLPLLKKYNDLKKQLALKSNELSLF</sequence>
<protein>
    <submittedName>
        <fullName evidence="1">Uncharacterized protein</fullName>
    </submittedName>
</protein>
<keyword evidence="2" id="KW-1185">Reference proteome</keyword>
<reference evidence="2" key="1">
    <citation type="journal article" date="2022" name="Mol. Ecol. Resour.">
        <title>The genomes of chicory, endive, great burdock and yacon provide insights into Asteraceae palaeo-polyploidization history and plant inulin production.</title>
        <authorList>
            <person name="Fan W."/>
            <person name="Wang S."/>
            <person name="Wang H."/>
            <person name="Wang A."/>
            <person name="Jiang F."/>
            <person name="Liu H."/>
            <person name="Zhao H."/>
            <person name="Xu D."/>
            <person name="Zhang Y."/>
        </authorList>
    </citation>
    <scope>NUCLEOTIDE SEQUENCE [LARGE SCALE GENOMIC DNA]</scope>
    <source>
        <strain evidence="2">cv. Yunnan</strain>
    </source>
</reference>
<evidence type="ECO:0000313" key="2">
    <source>
        <dbReference type="Proteomes" id="UP001056120"/>
    </source>
</evidence>
<gene>
    <name evidence="1" type="ORF">L1987_25014</name>
</gene>
<organism evidence="1 2">
    <name type="scientific">Smallanthus sonchifolius</name>
    <dbReference type="NCBI Taxonomy" id="185202"/>
    <lineage>
        <taxon>Eukaryota</taxon>
        <taxon>Viridiplantae</taxon>
        <taxon>Streptophyta</taxon>
        <taxon>Embryophyta</taxon>
        <taxon>Tracheophyta</taxon>
        <taxon>Spermatophyta</taxon>
        <taxon>Magnoliopsida</taxon>
        <taxon>eudicotyledons</taxon>
        <taxon>Gunneridae</taxon>
        <taxon>Pentapetalae</taxon>
        <taxon>asterids</taxon>
        <taxon>campanulids</taxon>
        <taxon>Asterales</taxon>
        <taxon>Asteraceae</taxon>
        <taxon>Asteroideae</taxon>
        <taxon>Heliantheae alliance</taxon>
        <taxon>Millerieae</taxon>
        <taxon>Smallanthus</taxon>
    </lineage>
</organism>
<dbReference type="Proteomes" id="UP001056120">
    <property type="component" value="Linkage Group LG08"/>
</dbReference>
<reference evidence="1 2" key="2">
    <citation type="journal article" date="2022" name="Mol. Ecol. Resour.">
        <title>The genomes of chicory, endive, great burdock and yacon provide insights into Asteraceae paleo-polyploidization history and plant inulin production.</title>
        <authorList>
            <person name="Fan W."/>
            <person name="Wang S."/>
            <person name="Wang H."/>
            <person name="Wang A."/>
            <person name="Jiang F."/>
            <person name="Liu H."/>
            <person name="Zhao H."/>
            <person name="Xu D."/>
            <person name="Zhang Y."/>
        </authorList>
    </citation>
    <scope>NUCLEOTIDE SEQUENCE [LARGE SCALE GENOMIC DNA]</scope>
    <source>
        <strain evidence="2">cv. Yunnan</strain>
        <tissue evidence="1">Leaves</tissue>
    </source>
</reference>
<dbReference type="EMBL" id="CM042025">
    <property type="protein sequence ID" value="KAI3809047.1"/>
    <property type="molecule type" value="Genomic_DNA"/>
</dbReference>
<proteinExistence type="predicted"/>
<name>A0ACB9ILU2_9ASTR</name>
<comment type="caution">
    <text evidence="1">The sequence shown here is derived from an EMBL/GenBank/DDBJ whole genome shotgun (WGS) entry which is preliminary data.</text>
</comment>
<accession>A0ACB9ILU2</accession>